<evidence type="ECO:0000313" key="1">
    <source>
        <dbReference type="EMBL" id="KPN44389.1"/>
    </source>
</evidence>
<gene>
    <name evidence="1" type="ORF">WJL_1467</name>
</gene>
<comment type="caution">
    <text evidence="1">The sequence shown here is derived from an EMBL/GenBank/DDBJ whole genome shotgun (WGS) entry which is preliminary data.</text>
</comment>
<evidence type="ECO:0000313" key="2">
    <source>
        <dbReference type="Proteomes" id="UP000050511"/>
    </source>
</evidence>
<name>A0A837P9S3_LACPN</name>
<dbReference type="Proteomes" id="UP000050511">
    <property type="component" value="Unassembled WGS sequence"/>
</dbReference>
<dbReference type="RefSeq" id="WP_022638753.1">
    <property type="nucleotide sequence ID" value="NZ_AUTE01000055.1"/>
</dbReference>
<dbReference type="AlphaFoldDB" id="A0A837P9S3"/>
<accession>A0A837P9S3</accession>
<dbReference type="EMBL" id="LKLZ01000003">
    <property type="protein sequence ID" value="KPN44389.1"/>
    <property type="molecule type" value="Genomic_DNA"/>
</dbReference>
<reference evidence="1 2" key="1">
    <citation type="submission" date="2015-10" db="EMBL/GenBank/DDBJ databases">
        <title>Resequencing of Lactobacillus plantarum WJL strain genome.</title>
        <authorList>
            <person name="Martino M.E."/>
        </authorList>
    </citation>
    <scope>NUCLEOTIDE SEQUENCE [LARGE SCALE GENOMIC DNA]</scope>
    <source>
        <strain evidence="1 2">WJL</strain>
    </source>
</reference>
<protein>
    <submittedName>
        <fullName evidence="1">Uncharacterized protein</fullName>
    </submittedName>
</protein>
<organism evidence="1 2">
    <name type="scientific">Lactiplantibacillus plantarum WJL</name>
    <dbReference type="NCBI Taxonomy" id="1350466"/>
    <lineage>
        <taxon>Bacteria</taxon>
        <taxon>Bacillati</taxon>
        <taxon>Bacillota</taxon>
        <taxon>Bacilli</taxon>
        <taxon>Lactobacillales</taxon>
        <taxon>Lactobacillaceae</taxon>
        <taxon>Lactiplantibacillus</taxon>
    </lineage>
</organism>
<proteinExistence type="predicted"/>
<sequence>MASKNWPKELEVIHKLEARYGSMDNVPESKLANLHKMPGIKAVSGDYTEITRTQYNAIKLVMEGKQGKTRTSRELKRSNSWIDRRIRAIDENKYYITEDEDA</sequence>